<comment type="caution">
    <text evidence="3">The sequence shown here is derived from an EMBL/GenBank/DDBJ whole genome shotgun (WGS) entry which is preliminary data.</text>
</comment>
<evidence type="ECO:0000313" key="4">
    <source>
        <dbReference type="Proteomes" id="UP000607796"/>
    </source>
</evidence>
<accession>A0ABR9X7C6</accession>
<evidence type="ECO:0000259" key="2">
    <source>
        <dbReference type="Pfam" id="PF11845"/>
    </source>
</evidence>
<evidence type="ECO:0000256" key="1">
    <source>
        <dbReference type="SAM" id="SignalP"/>
    </source>
</evidence>
<keyword evidence="4" id="KW-1185">Reference proteome</keyword>
<organism evidence="3 4">
    <name type="scientific">Salipiger mangrovisoli</name>
    <dbReference type="NCBI Taxonomy" id="2865933"/>
    <lineage>
        <taxon>Bacteria</taxon>
        <taxon>Pseudomonadati</taxon>
        <taxon>Pseudomonadota</taxon>
        <taxon>Alphaproteobacteria</taxon>
        <taxon>Rhodobacterales</taxon>
        <taxon>Roseobacteraceae</taxon>
        <taxon>Salipiger</taxon>
    </lineage>
</organism>
<reference evidence="3 4" key="1">
    <citation type="journal article" date="2021" name="Int. J. Syst. Evol. Microbiol.">
        <title>Salipiger mangrovisoli sp. nov., isolated from mangrove soil and the proposal for the reclassification of Paraphaeobacter pallidus as Salipiger pallidus comb. nov.</title>
        <authorList>
            <person name="Du J."/>
            <person name="Liu Y."/>
            <person name="Pei T."/>
            <person name="Deng M.R."/>
            <person name="Zhu H."/>
        </authorList>
    </citation>
    <scope>NUCLEOTIDE SEQUENCE [LARGE SCALE GENOMIC DNA]</scope>
    <source>
        <strain evidence="3 4">6D45A</strain>
    </source>
</reference>
<keyword evidence="1" id="KW-0732">Signal</keyword>
<dbReference type="EMBL" id="JADFFK010000018">
    <property type="protein sequence ID" value="MBE9639347.1"/>
    <property type="molecule type" value="Genomic_DNA"/>
</dbReference>
<dbReference type="Proteomes" id="UP000607796">
    <property type="component" value="Unassembled WGS sequence"/>
</dbReference>
<evidence type="ECO:0000313" key="3">
    <source>
        <dbReference type="EMBL" id="MBE9639347.1"/>
    </source>
</evidence>
<gene>
    <name evidence="3" type="ORF">IQ782_21055</name>
</gene>
<feature type="chain" id="PRO_5046462852" evidence="1">
    <location>
        <begin position="25"/>
        <end position="257"/>
    </location>
</feature>
<protein>
    <submittedName>
        <fullName evidence="3">DUF3365 domain-containing protein</fullName>
    </submittedName>
</protein>
<proteinExistence type="predicted"/>
<dbReference type="RefSeq" id="WP_194136634.1">
    <property type="nucleotide sequence ID" value="NZ_JADFFK010000018.1"/>
</dbReference>
<feature type="domain" description="Tll0287-like" evidence="2">
    <location>
        <begin position="103"/>
        <end position="253"/>
    </location>
</feature>
<dbReference type="Pfam" id="PF11845">
    <property type="entry name" value="Tll0287-like"/>
    <property type="match status" value="1"/>
</dbReference>
<feature type="signal peptide" evidence="1">
    <location>
        <begin position="1"/>
        <end position="24"/>
    </location>
</feature>
<sequence>MKRAACRPCGRGLGIAGLCLAALAAPLAAQDLASQVDTGNRLAALLRAGRTVVSANQERINDAALVDKGLTPDAFMAQVTQTYAEANGAAPLEGDLSALQRRLTEAQLAAMREVVTESQPLINMEGMGFKGFIPAVFARLVNERFGAAVGDLARVKVTAPPELVRNRTARPDAWEAQVIETRFGAAGHDKGAAWYEMVPGAQGGEEFRMLIPEYYAASCLSCHGTPKGEVDITGFPKEGGAEGDLGGAISITLSAGQ</sequence>
<dbReference type="InterPro" id="IPR021796">
    <property type="entry name" value="Tll0287-like_dom"/>
</dbReference>
<name>A0ABR9X7C6_9RHOB</name>